<dbReference type="EMBL" id="RBXO01000001">
    <property type="protein sequence ID" value="RKT52022.1"/>
    <property type="molecule type" value="Genomic_DNA"/>
</dbReference>
<evidence type="ECO:0000256" key="2">
    <source>
        <dbReference type="SAM" id="Phobius"/>
    </source>
</evidence>
<organism evidence="3 4">
    <name type="scientific">Saccharothrix australiensis</name>
    <dbReference type="NCBI Taxonomy" id="2072"/>
    <lineage>
        <taxon>Bacteria</taxon>
        <taxon>Bacillati</taxon>
        <taxon>Actinomycetota</taxon>
        <taxon>Actinomycetes</taxon>
        <taxon>Pseudonocardiales</taxon>
        <taxon>Pseudonocardiaceae</taxon>
        <taxon>Saccharothrix</taxon>
    </lineage>
</organism>
<keyword evidence="4" id="KW-1185">Reference proteome</keyword>
<dbReference type="Proteomes" id="UP000282084">
    <property type="component" value="Unassembled WGS sequence"/>
</dbReference>
<reference evidence="3 4" key="1">
    <citation type="submission" date="2018-10" db="EMBL/GenBank/DDBJ databases">
        <title>Sequencing the genomes of 1000 actinobacteria strains.</title>
        <authorList>
            <person name="Klenk H.-P."/>
        </authorList>
    </citation>
    <scope>NUCLEOTIDE SEQUENCE [LARGE SCALE GENOMIC DNA]</scope>
    <source>
        <strain evidence="3 4">DSM 43800</strain>
    </source>
</reference>
<proteinExistence type="predicted"/>
<feature type="compositionally biased region" description="Low complexity" evidence="1">
    <location>
        <begin position="941"/>
        <end position="975"/>
    </location>
</feature>
<evidence type="ECO:0000313" key="4">
    <source>
        <dbReference type="Proteomes" id="UP000282084"/>
    </source>
</evidence>
<name>A0A495VRT4_9PSEU</name>
<evidence type="ECO:0000313" key="3">
    <source>
        <dbReference type="EMBL" id="RKT52022.1"/>
    </source>
</evidence>
<comment type="caution">
    <text evidence="3">The sequence shown here is derived from an EMBL/GenBank/DDBJ whole genome shotgun (WGS) entry which is preliminary data.</text>
</comment>
<feature type="region of interest" description="Disordered" evidence="1">
    <location>
        <begin position="931"/>
        <end position="978"/>
    </location>
</feature>
<gene>
    <name evidence="3" type="ORF">C8E97_0514</name>
</gene>
<feature type="region of interest" description="Disordered" evidence="1">
    <location>
        <begin position="1"/>
        <end position="47"/>
    </location>
</feature>
<keyword evidence="2" id="KW-1133">Transmembrane helix</keyword>
<evidence type="ECO:0000256" key="1">
    <source>
        <dbReference type="SAM" id="MobiDB-lite"/>
    </source>
</evidence>
<feature type="transmembrane region" description="Helical" evidence="2">
    <location>
        <begin position="994"/>
        <end position="1014"/>
    </location>
</feature>
<keyword evidence="2" id="KW-0472">Membrane</keyword>
<dbReference type="AlphaFoldDB" id="A0A495VRT4"/>
<feature type="compositionally biased region" description="Low complexity" evidence="1">
    <location>
        <begin position="27"/>
        <end position="43"/>
    </location>
</feature>
<keyword evidence="2" id="KW-0812">Transmembrane</keyword>
<sequence length="1020" mass="106329">METPAESPAEKPAETPVGTPAEKPAETPAGTPGGTSPTTGTIPDEAQAEIHRQDVEAQAPPRVADLRVTASFDRATYPVDADIAIRVTVENVGPVAATDVRLRDTTNLSLKSGELDLRRVPGPVIGPGERRTYDLVARQDHVSPVNPEEVYFQVSAGQGAQQWPNADPTPNDNSARITARVPREFGSVDAVVFVDANGNGQVDAGEGQGGLSFVADGGSSTKRVGGATSPTGTVRFTNVTAGHYRLTIGSSSSISKVPAPGSGEFDVVGGRTTTVLVPLVEPVSSVLVPRVEFLNDPFVNAGDQVQVRVTLKNSGSAPLTGVVAVCNQNSSTPGLTGTGPGWAALHPDGPGVTLAAGETKQLVVTDVVPQAAADYGSLYVGCDFGNDGRNTAGYRGASDFADVNGKYGKVTGTLLLDDGAAERPLAGTRVVALDQRTGLWAAETTTDDKGAWRFDRVVAGPTRFVVPGEFKPREGAELVADVVAGRTAAVTFRLVPGPRWDVPAHSPKVEVTASFDKDAYDVRDVVTARIRIANNGTGGPERIFYAEDREATTLEYERGQWGVLGGSYSSPGMDLWPGQVHEVTITGTIRQWSTGGAVRLKGWLGYPFPGQPASRAFDLSAKVVFRTGDADVLVYGDANGNGSFDQGEGLPGIGLYFQGGLPNRTSEGRTDDAGRFRLKDAPAGVHEAQVRTEGTGWARPSDYYGQFTVEPGQAPQVELRLVRPLSDVLHAAIEFDKESYDQHERVGVKITLTNDGPELPVRMHCGGELPAPDMGPEWGPFAPGGTGVVLKAGETREFQVVTTIPDYAADHGLLSLTCGFGPGNSWGDGHPEANDLAKVTGVTTTVNAEVLTGDYPFTRVPDVTVVLVDLFSGKPVARSVADGAGTITFPDLKTGLYKPVVVGPWKLSESQQNLIRAVRGDDRSQTILVEPGPEVADPWTDQPGAPGAPGDAGDPGVLGDPGAAGGPDQPGAGQPRAFGVAGKDGGLADTGASVIGLGLLGGLALVLGFVVVVASRRRTA</sequence>
<protein>
    <submittedName>
        <fullName evidence="3">Putative repeat protein (TIGR01451 family)</fullName>
    </submittedName>
</protein>
<accession>A0A495VRT4</accession>
<dbReference type="SUPFAM" id="SSF117074">
    <property type="entry name" value="Hypothetical protein PA1324"/>
    <property type="match status" value="2"/>
</dbReference>